<comment type="caution">
    <text evidence="2">The sequence shown here is derived from an EMBL/GenBank/DDBJ whole genome shotgun (WGS) entry which is preliminary data.</text>
</comment>
<dbReference type="Proteomes" id="UP000322234">
    <property type="component" value="Unassembled WGS sequence"/>
</dbReference>
<feature type="compositionally biased region" description="Basic and acidic residues" evidence="1">
    <location>
        <begin position="88"/>
        <end position="105"/>
    </location>
</feature>
<evidence type="ECO:0000256" key="1">
    <source>
        <dbReference type="SAM" id="MobiDB-lite"/>
    </source>
</evidence>
<feature type="compositionally biased region" description="Pro residues" evidence="1">
    <location>
        <begin position="39"/>
        <end position="85"/>
    </location>
</feature>
<proteinExistence type="predicted"/>
<gene>
    <name evidence="2" type="ORF">E5288_WYG003214</name>
</gene>
<evidence type="ECO:0000313" key="2">
    <source>
        <dbReference type="EMBL" id="MXQ86501.1"/>
    </source>
</evidence>
<evidence type="ECO:0000313" key="3">
    <source>
        <dbReference type="Proteomes" id="UP000322234"/>
    </source>
</evidence>
<dbReference type="AlphaFoldDB" id="A0A6B0RC04"/>
<reference evidence="2" key="1">
    <citation type="submission" date="2019-10" db="EMBL/GenBank/DDBJ databases">
        <title>The sequence and de novo assembly of the wild yak genome.</title>
        <authorList>
            <person name="Liu Y."/>
        </authorList>
    </citation>
    <scope>NUCLEOTIDE SEQUENCE [LARGE SCALE GENOMIC DNA]</scope>
    <source>
        <strain evidence="2">WY2019</strain>
    </source>
</reference>
<accession>A0A6B0RC04</accession>
<protein>
    <submittedName>
        <fullName evidence="2">Uncharacterized protein</fullName>
    </submittedName>
</protein>
<keyword evidence="3" id="KW-1185">Reference proteome</keyword>
<feature type="region of interest" description="Disordered" evidence="1">
    <location>
        <begin position="1"/>
        <end position="154"/>
    </location>
</feature>
<sequence>MRKVSETPPRPLCLTSHSGFQAKSSEDAAVGEEGSAAPEQPPAPEPPAPEPPPPEAPAPEPTAPEPLAPEAPAPEAPAPSSPPPASQERPEGDKEAAVRPEEHPVRIHVTLGPDPSEQILLVEVPEKQEEKEKKEEETEEKEEGEEARKEKEEE</sequence>
<name>A0A6B0RC04_9CETA</name>
<dbReference type="EMBL" id="VBQZ03000032">
    <property type="protein sequence ID" value="MXQ86501.1"/>
    <property type="molecule type" value="Genomic_DNA"/>
</dbReference>
<feature type="compositionally biased region" description="Basic and acidic residues" evidence="1">
    <location>
        <begin position="124"/>
        <end position="136"/>
    </location>
</feature>
<organism evidence="2 3">
    <name type="scientific">Bos mutus</name>
    <name type="common">wild yak</name>
    <dbReference type="NCBI Taxonomy" id="72004"/>
    <lineage>
        <taxon>Eukaryota</taxon>
        <taxon>Metazoa</taxon>
        <taxon>Chordata</taxon>
        <taxon>Craniata</taxon>
        <taxon>Vertebrata</taxon>
        <taxon>Euteleostomi</taxon>
        <taxon>Mammalia</taxon>
        <taxon>Eutheria</taxon>
        <taxon>Laurasiatheria</taxon>
        <taxon>Artiodactyla</taxon>
        <taxon>Ruminantia</taxon>
        <taxon>Pecora</taxon>
        <taxon>Bovidae</taxon>
        <taxon>Bovinae</taxon>
        <taxon>Bos</taxon>
    </lineage>
</organism>